<keyword evidence="2" id="KW-0472">Membrane</keyword>
<dbReference type="GO" id="GO:0046872">
    <property type="term" value="F:metal ion binding"/>
    <property type="evidence" value="ECO:0007669"/>
    <property type="project" value="UniProtKB-ARBA"/>
</dbReference>
<dbReference type="PANTHER" id="PTHR20883:SF48">
    <property type="entry name" value="ECTOINE DIOXYGENASE"/>
    <property type="match status" value="1"/>
</dbReference>
<evidence type="ECO:0000256" key="2">
    <source>
        <dbReference type="SAM" id="Phobius"/>
    </source>
</evidence>
<dbReference type="InterPro" id="IPR008775">
    <property type="entry name" value="Phytyl_CoA_dOase-like"/>
</dbReference>
<sequence>MCVSIPTVRVSVFLLYVCQYSYCTCVSILTVCVSVFLLYVCQYSYCTCVSILTVCVSVFFLYQCPAAQLVDPSRKPCRLRLWHDQLFAKPPHHGGVVAWHQDYSYWTRTKPMMHVTVHIALDDQTGARGGLQFVPGSHRWHREGMPLPITDASFGDIDSISLALTEEERASFSPVAGNLRAGEASFHHPLTIHRLSRQQVRVSQKSYSSQLYWRRSCL</sequence>
<dbReference type="GO" id="GO:0016491">
    <property type="term" value="F:oxidoreductase activity"/>
    <property type="evidence" value="ECO:0007669"/>
    <property type="project" value="UniProtKB-ARBA"/>
</dbReference>
<evidence type="ECO:0000313" key="3">
    <source>
        <dbReference type="EMBL" id="CAI8021962.1"/>
    </source>
</evidence>
<dbReference type="EMBL" id="CASHTH010001925">
    <property type="protein sequence ID" value="CAI8021962.1"/>
    <property type="molecule type" value="Genomic_DNA"/>
</dbReference>
<organism evidence="3 4">
    <name type="scientific">Geodia barretti</name>
    <name type="common">Barrett's horny sponge</name>
    <dbReference type="NCBI Taxonomy" id="519541"/>
    <lineage>
        <taxon>Eukaryota</taxon>
        <taxon>Metazoa</taxon>
        <taxon>Porifera</taxon>
        <taxon>Demospongiae</taxon>
        <taxon>Heteroscleromorpha</taxon>
        <taxon>Tetractinellida</taxon>
        <taxon>Astrophorina</taxon>
        <taxon>Geodiidae</taxon>
        <taxon>Geodia</taxon>
    </lineage>
</organism>
<dbReference type="AlphaFoldDB" id="A0AA35S4G9"/>
<keyword evidence="2" id="KW-0812">Transmembrane</keyword>
<feature type="transmembrane region" description="Helical" evidence="2">
    <location>
        <begin position="12"/>
        <end position="36"/>
    </location>
</feature>
<protein>
    <submittedName>
        <fullName evidence="3">Uncharacterized protein</fullName>
    </submittedName>
</protein>
<reference evidence="3" key="1">
    <citation type="submission" date="2023-03" db="EMBL/GenBank/DDBJ databases">
        <authorList>
            <person name="Steffen K."/>
            <person name="Cardenas P."/>
        </authorList>
    </citation>
    <scope>NUCLEOTIDE SEQUENCE</scope>
</reference>
<dbReference type="Pfam" id="PF05721">
    <property type="entry name" value="PhyH"/>
    <property type="match status" value="1"/>
</dbReference>
<proteinExistence type="predicted"/>
<gene>
    <name evidence="3" type="ORF">GBAR_LOCUS12939</name>
</gene>
<evidence type="ECO:0000256" key="1">
    <source>
        <dbReference type="ARBA" id="ARBA00001962"/>
    </source>
</evidence>
<dbReference type="PANTHER" id="PTHR20883">
    <property type="entry name" value="PHYTANOYL-COA DIOXYGENASE DOMAIN CONTAINING 1"/>
    <property type="match status" value="1"/>
</dbReference>
<dbReference type="Gene3D" id="2.60.120.620">
    <property type="entry name" value="q2cbj1_9rhob like domain"/>
    <property type="match status" value="1"/>
</dbReference>
<keyword evidence="4" id="KW-1185">Reference proteome</keyword>
<name>A0AA35S4G9_GEOBA</name>
<dbReference type="Proteomes" id="UP001174909">
    <property type="component" value="Unassembled WGS sequence"/>
</dbReference>
<evidence type="ECO:0000313" key="4">
    <source>
        <dbReference type="Proteomes" id="UP001174909"/>
    </source>
</evidence>
<dbReference type="SUPFAM" id="SSF51197">
    <property type="entry name" value="Clavaminate synthase-like"/>
    <property type="match status" value="1"/>
</dbReference>
<accession>A0AA35S4G9</accession>
<comment type="caution">
    <text evidence="3">The sequence shown here is derived from an EMBL/GenBank/DDBJ whole genome shotgun (WGS) entry which is preliminary data.</text>
</comment>
<keyword evidence="2" id="KW-1133">Transmembrane helix</keyword>
<feature type="transmembrane region" description="Helical" evidence="2">
    <location>
        <begin position="42"/>
        <end position="62"/>
    </location>
</feature>
<comment type="cofactor">
    <cofactor evidence="1">
        <name>Fe cation</name>
        <dbReference type="ChEBI" id="CHEBI:24875"/>
    </cofactor>
</comment>